<evidence type="ECO:0000313" key="4">
    <source>
        <dbReference type="Proteomes" id="UP000029868"/>
    </source>
</evidence>
<evidence type="ECO:0000256" key="1">
    <source>
        <dbReference type="ARBA" id="ARBA00005953"/>
    </source>
</evidence>
<dbReference type="EMBL" id="JQEC01000015">
    <property type="protein sequence ID" value="KGJ95122.1"/>
    <property type="molecule type" value="Genomic_DNA"/>
</dbReference>
<protein>
    <submittedName>
        <fullName evidence="3">Tol-pal system-associated acyl-CoA thioesterase</fullName>
    </submittedName>
</protein>
<dbReference type="Pfam" id="PF13279">
    <property type="entry name" value="4HBT_2"/>
    <property type="match status" value="1"/>
</dbReference>
<dbReference type="InterPro" id="IPR006684">
    <property type="entry name" value="YbgC/YbaW"/>
</dbReference>
<dbReference type="InterPro" id="IPR014166">
    <property type="entry name" value="Tol-Pal_acyl-CoA_thioesterase"/>
</dbReference>
<dbReference type="FunFam" id="3.10.129.10:FF:000004">
    <property type="entry name" value="Tol-pal system-associated acyl-CoA thioesterase"/>
    <property type="match status" value="1"/>
</dbReference>
<dbReference type="SUPFAM" id="SSF54637">
    <property type="entry name" value="Thioesterase/thiol ester dehydrase-isomerase"/>
    <property type="match status" value="1"/>
</dbReference>
<dbReference type="PANTHER" id="PTHR31793:SF37">
    <property type="entry name" value="ACYL-COA THIOESTER HYDROLASE YBGC"/>
    <property type="match status" value="1"/>
</dbReference>
<reference evidence="3 4" key="1">
    <citation type="submission" date="2014-08" db="EMBL/GenBank/DDBJ databases">
        <title>Genomic and Phenotypic Diversity of Colwellia psychrerythraea strains from Disparate Marine Basins.</title>
        <authorList>
            <person name="Techtmann S.M."/>
            <person name="Stelling S.C."/>
            <person name="Utturkar S.M."/>
            <person name="Alshibli N."/>
            <person name="Harris A."/>
            <person name="Brown S.D."/>
            <person name="Hazen T.C."/>
        </authorList>
    </citation>
    <scope>NUCLEOTIDE SEQUENCE [LARGE SCALE GENOMIC DNA]</scope>
    <source>
        <strain evidence="3 4">GAB14E</strain>
    </source>
</reference>
<comment type="similarity">
    <text evidence="1">Belongs to the 4-hydroxybenzoyl-CoA thioesterase family.</text>
</comment>
<comment type="caution">
    <text evidence="3">The sequence shown here is derived from an EMBL/GenBank/DDBJ whole genome shotgun (WGS) entry which is preliminary data.</text>
</comment>
<dbReference type="Gene3D" id="3.10.129.10">
    <property type="entry name" value="Hotdog Thioesterase"/>
    <property type="match status" value="1"/>
</dbReference>
<dbReference type="GO" id="GO:0047617">
    <property type="term" value="F:fatty acyl-CoA hydrolase activity"/>
    <property type="evidence" value="ECO:0007669"/>
    <property type="project" value="TreeGrafter"/>
</dbReference>
<evidence type="ECO:0000256" key="2">
    <source>
        <dbReference type="ARBA" id="ARBA00022801"/>
    </source>
</evidence>
<proteinExistence type="inferred from homology"/>
<sequence>MLEILTINTFSAKNCHLLSYFPCLLIALSITIEPLSKIESLNPKVILIVMSEEVSKSITAHHFAIRVYYEDTDAGGIVYYANYLKFFERARTEWLREIGINQAFFLQQNLGFVVRRVEMDNLASAKLDDLLAVSSTIVTLKRASLVFQQKITNQAKQVLCTANVRIACVDFSQHKPCAIPESILGAFKRVS</sequence>
<dbReference type="Proteomes" id="UP000029868">
    <property type="component" value="Unassembled WGS sequence"/>
</dbReference>
<dbReference type="InterPro" id="IPR050563">
    <property type="entry name" value="4-hydroxybenzoyl-CoA_TE"/>
</dbReference>
<dbReference type="NCBIfam" id="TIGR00051">
    <property type="entry name" value="YbgC/FadM family acyl-CoA thioesterase"/>
    <property type="match status" value="1"/>
</dbReference>
<dbReference type="AlphaFoldDB" id="A0A099KZ93"/>
<name>A0A099KZ93_COLPS</name>
<accession>A0A099KZ93</accession>
<dbReference type="PATRIC" id="fig|28229.3.peg.1510"/>
<dbReference type="CDD" id="cd00586">
    <property type="entry name" value="4HBT"/>
    <property type="match status" value="1"/>
</dbReference>
<keyword evidence="2" id="KW-0378">Hydrolase</keyword>
<gene>
    <name evidence="3" type="ORF">GAB14E_1904</name>
</gene>
<dbReference type="InterPro" id="IPR029069">
    <property type="entry name" value="HotDog_dom_sf"/>
</dbReference>
<organism evidence="3 4">
    <name type="scientific">Colwellia psychrerythraea</name>
    <name type="common">Vibrio psychroerythus</name>
    <dbReference type="NCBI Taxonomy" id="28229"/>
    <lineage>
        <taxon>Bacteria</taxon>
        <taxon>Pseudomonadati</taxon>
        <taxon>Pseudomonadota</taxon>
        <taxon>Gammaproteobacteria</taxon>
        <taxon>Alteromonadales</taxon>
        <taxon>Colwelliaceae</taxon>
        <taxon>Colwellia</taxon>
    </lineage>
</organism>
<evidence type="ECO:0000313" key="3">
    <source>
        <dbReference type="EMBL" id="KGJ95122.1"/>
    </source>
</evidence>
<dbReference type="PANTHER" id="PTHR31793">
    <property type="entry name" value="4-HYDROXYBENZOYL-COA THIOESTERASE FAMILY MEMBER"/>
    <property type="match status" value="1"/>
</dbReference>
<dbReference type="NCBIfam" id="TIGR02799">
    <property type="entry name" value="thio_ybgC"/>
    <property type="match status" value="1"/>
</dbReference>